<evidence type="ECO:0000313" key="4">
    <source>
        <dbReference type="Proteomes" id="UP001634394"/>
    </source>
</evidence>
<dbReference type="Pfam" id="PF03732">
    <property type="entry name" value="Retrotrans_gag"/>
    <property type="match status" value="1"/>
</dbReference>
<evidence type="ECO:0000313" key="3">
    <source>
        <dbReference type="EMBL" id="KAL3832232.1"/>
    </source>
</evidence>
<name>A0ABD3T5Q1_SINWO</name>
<dbReference type="PANTHER" id="PTHR33223">
    <property type="entry name" value="CCHC-TYPE DOMAIN-CONTAINING PROTEIN"/>
    <property type="match status" value="1"/>
</dbReference>
<evidence type="ECO:0000259" key="2">
    <source>
        <dbReference type="Pfam" id="PF03732"/>
    </source>
</evidence>
<feature type="region of interest" description="Disordered" evidence="1">
    <location>
        <begin position="1"/>
        <end position="50"/>
    </location>
</feature>
<dbReference type="AlphaFoldDB" id="A0ABD3T5Q1"/>
<keyword evidence="4" id="KW-1185">Reference proteome</keyword>
<organism evidence="3 4">
    <name type="scientific">Sinanodonta woodiana</name>
    <name type="common">Chinese pond mussel</name>
    <name type="synonym">Anodonta woodiana</name>
    <dbReference type="NCBI Taxonomy" id="1069815"/>
    <lineage>
        <taxon>Eukaryota</taxon>
        <taxon>Metazoa</taxon>
        <taxon>Spiralia</taxon>
        <taxon>Lophotrochozoa</taxon>
        <taxon>Mollusca</taxon>
        <taxon>Bivalvia</taxon>
        <taxon>Autobranchia</taxon>
        <taxon>Heteroconchia</taxon>
        <taxon>Palaeoheterodonta</taxon>
        <taxon>Unionida</taxon>
        <taxon>Unionoidea</taxon>
        <taxon>Unionidae</taxon>
        <taxon>Unioninae</taxon>
        <taxon>Sinanodonta</taxon>
    </lineage>
</organism>
<feature type="domain" description="Retrotransposon gag" evidence="2">
    <location>
        <begin position="205"/>
        <end position="293"/>
    </location>
</feature>
<feature type="compositionally biased region" description="Polar residues" evidence="1">
    <location>
        <begin position="30"/>
        <end position="50"/>
    </location>
</feature>
<evidence type="ECO:0000256" key="1">
    <source>
        <dbReference type="SAM" id="MobiDB-lite"/>
    </source>
</evidence>
<dbReference type="InterPro" id="IPR005162">
    <property type="entry name" value="Retrotrans_gag_dom"/>
</dbReference>
<proteinExistence type="predicted"/>
<comment type="caution">
    <text evidence="3">The sequence shown here is derived from an EMBL/GenBank/DDBJ whole genome shotgun (WGS) entry which is preliminary data.</text>
</comment>
<accession>A0ABD3T5Q1</accession>
<protein>
    <recommendedName>
        <fullName evidence="2">Retrotransposon gag domain-containing protein</fullName>
    </recommendedName>
</protein>
<sequence length="467" mass="52236">MKKGVTPHNYNLRSRLGTELLRPSDFTPPTHVSTPKATAPQPSNDLPVTPTTSIQLDAATPVTIYPPLTSPSTTPTYATSIIATPSTAPIILPLTDSDSTTSPLFQSQPTPFQHSVQHQFSLGSCKNVPVTNTINLQKSVSETKILKEHFSRNSYNSGFIQPGMSSSIKLEIFQGDQTQNPVTWLEHFMNWAKFYELSEPKILNAFPFHLQGHAKIWYDTLSDNEKNDWCTLVTAFKSRFHNDDVILDLSILQTQQGSSESVLDYLSRLLRLATNKPISDQVLLAVALNGLKPTVKRIVMNKNPTNMTDLRQAAVLAEKSIATTDATDLLAFNTILDEVKQLKDEVKVANSMQQQYIHAYSQPPTNGNHITQTFQPRNFPQRGSYYKQHSNSTVHSQTFTPRTHGSNNSPVKGTRYQQQPQNRTPNSCFFCGGSCISRSVCRARNVQCHFCHKLGHFSRVCMSTQKR</sequence>
<reference evidence="3 4" key="1">
    <citation type="submission" date="2024-11" db="EMBL/GenBank/DDBJ databases">
        <title>Chromosome-level genome assembly of the freshwater bivalve Anodonta woodiana.</title>
        <authorList>
            <person name="Chen X."/>
        </authorList>
    </citation>
    <scope>NUCLEOTIDE SEQUENCE [LARGE SCALE GENOMIC DNA]</scope>
    <source>
        <strain evidence="3">MN2024</strain>
        <tissue evidence="3">Gills</tissue>
    </source>
</reference>
<dbReference type="Proteomes" id="UP001634394">
    <property type="component" value="Unassembled WGS sequence"/>
</dbReference>
<feature type="region of interest" description="Disordered" evidence="1">
    <location>
        <begin position="393"/>
        <end position="422"/>
    </location>
</feature>
<dbReference type="EMBL" id="JBJQND010000019">
    <property type="protein sequence ID" value="KAL3832232.1"/>
    <property type="molecule type" value="Genomic_DNA"/>
</dbReference>
<dbReference type="PANTHER" id="PTHR33223:SF6">
    <property type="entry name" value="CCHC-TYPE DOMAIN-CONTAINING PROTEIN"/>
    <property type="match status" value="1"/>
</dbReference>
<gene>
    <name evidence="3" type="ORF">ACJMK2_023892</name>
</gene>